<dbReference type="Pfam" id="PF00501">
    <property type="entry name" value="AMP-binding"/>
    <property type="match status" value="1"/>
</dbReference>
<evidence type="ECO:0000259" key="2">
    <source>
        <dbReference type="Pfam" id="PF13193"/>
    </source>
</evidence>
<dbReference type="InterPro" id="IPR045851">
    <property type="entry name" value="AMP-bd_C_sf"/>
</dbReference>
<evidence type="ECO:0000313" key="3">
    <source>
        <dbReference type="EMBL" id="KAJ7691570.1"/>
    </source>
</evidence>
<accession>A0AAD7GHU4</accession>
<comment type="caution">
    <text evidence="3">The sequence shown here is derived from an EMBL/GenBank/DDBJ whole genome shotgun (WGS) entry which is preliminary data.</text>
</comment>
<keyword evidence="3" id="KW-0436">Ligase</keyword>
<dbReference type="PANTHER" id="PTHR24096">
    <property type="entry name" value="LONG-CHAIN-FATTY-ACID--COA LIGASE"/>
    <property type="match status" value="1"/>
</dbReference>
<dbReference type="EMBL" id="JARKIE010000057">
    <property type="protein sequence ID" value="KAJ7691570.1"/>
    <property type="molecule type" value="Genomic_DNA"/>
</dbReference>
<protein>
    <submittedName>
        <fullName evidence="3">Phenylacetyl-CoA ligase</fullName>
    </submittedName>
</protein>
<dbReference type="Proteomes" id="UP001221757">
    <property type="component" value="Unassembled WGS sequence"/>
</dbReference>
<dbReference type="InterPro" id="IPR025110">
    <property type="entry name" value="AMP-bd_C"/>
</dbReference>
<dbReference type="InterPro" id="IPR000873">
    <property type="entry name" value="AMP-dep_synth/lig_dom"/>
</dbReference>
<dbReference type="SUPFAM" id="SSF56801">
    <property type="entry name" value="Acetyl-CoA synthetase-like"/>
    <property type="match status" value="1"/>
</dbReference>
<dbReference type="InterPro" id="IPR042099">
    <property type="entry name" value="ANL_N_sf"/>
</dbReference>
<dbReference type="Pfam" id="PF13193">
    <property type="entry name" value="AMP-binding_C"/>
    <property type="match status" value="1"/>
</dbReference>
<dbReference type="Gene3D" id="3.40.50.12780">
    <property type="entry name" value="N-terminal domain of ligase-like"/>
    <property type="match status" value="1"/>
</dbReference>
<reference evidence="3" key="1">
    <citation type="submission" date="2023-03" db="EMBL/GenBank/DDBJ databases">
        <title>Massive genome expansion in bonnet fungi (Mycena s.s.) driven by repeated elements and novel gene families across ecological guilds.</title>
        <authorList>
            <consortium name="Lawrence Berkeley National Laboratory"/>
            <person name="Harder C.B."/>
            <person name="Miyauchi S."/>
            <person name="Viragh M."/>
            <person name="Kuo A."/>
            <person name="Thoen E."/>
            <person name="Andreopoulos B."/>
            <person name="Lu D."/>
            <person name="Skrede I."/>
            <person name="Drula E."/>
            <person name="Henrissat B."/>
            <person name="Morin E."/>
            <person name="Kohler A."/>
            <person name="Barry K."/>
            <person name="LaButti K."/>
            <person name="Morin E."/>
            <person name="Salamov A."/>
            <person name="Lipzen A."/>
            <person name="Mereny Z."/>
            <person name="Hegedus B."/>
            <person name="Baldrian P."/>
            <person name="Stursova M."/>
            <person name="Weitz H."/>
            <person name="Taylor A."/>
            <person name="Grigoriev I.V."/>
            <person name="Nagy L.G."/>
            <person name="Martin F."/>
            <person name="Kauserud H."/>
        </authorList>
    </citation>
    <scope>NUCLEOTIDE SEQUENCE</scope>
    <source>
        <strain evidence="3">CBHHK067</strain>
    </source>
</reference>
<sequence>MSVYSSSGSFAAPADSLTVPEFMLDNPFLQPDSIDPSKPDWVCLIDDTTDHRMRFSEVGRRCMIFATSLTHYIGALQGGLPIAHCISLADYPICCWAAHRLGGIIAYVYMTDIMFLSLHLTPQSYELSHDGRRDGYLDAAKRAGLSKYRTIMMDANVGSEYPTLDSLVAYGKTLPPFSQPALSPGEAKTKVAFMGVSSGTTGLPKEIAVCISHYNVIVNILQTEAFNQVYDPQLEWAEKRYRPGDVCSGGQKFHSHLPSADHRFIMTLVVTKHFKFEKMLDSIARYRITNLMIVPPQALLICKHPAVQRYDISSIRACMIGAAPISAELTQSLLRMLPGIHLGQGYGMTETCGTVSMFPVSPKVAVLGSGGKLVPGTLAKVVKSDGTLGSIGERGELYIQGPQVTLGYYKNTEGNDASYTDRWLRTGDEACFDEDGNLFIVDRIKELIKVKGFQVAPAELEGHLLDHAHVADAAVIGVPDDFSGELPFAFILLKPHIASEAKDDAQALEKVKDSIFKHVSATKSPYKWLKGGIEFVEVIPKSPSGKILRRLLREQLAVSRAKLLLPPEDATPHLFL</sequence>
<proteinExistence type="predicted"/>
<dbReference type="Gene3D" id="3.30.300.30">
    <property type="match status" value="1"/>
</dbReference>
<organism evidence="3 4">
    <name type="scientific">Mycena rosella</name>
    <name type="common">Pink bonnet</name>
    <name type="synonym">Agaricus rosellus</name>
    <dbReference type="NCBI Taxonomy" id="1033263"/>
    <lineage>
        <taxon>Eukaryota</taxon>
        <taxon>Fungi</taxon>
        <taxon>Dikarya</taxon>
        <taxon>Basidiomycota</taxon>
        <taxon>Agaricomycotina</taxon>
        <taxon>Agaricomycetes</taxon>
        <taxon>Agaricomycetidae</taxon>
        <taxon>Agaricales</taxon>
        <taxon>Marasmiineae</taxon>
        <taxon>Mycenaceae</taxon>
        <taxon>Mycena</taxon>
    </lineage>
</organism>
<dbReference type="PANTHER" id="PTHR24096:SF422">
    <property type="entry name" value="BCDNA.GH02901"/>
    <property type="match status" value="1"/>
</dbReference>
<evidence type="ECO:0000259" key="1">
    <source>
        <dbReference type="Pfam" id="PF00501"/>
    </source>
</evidence>
<evidence type="ECO:0000313" key="4">
    <source>
        <dbReference type="Proteomes" id="UP001221757"/>
    </source>
</evidence>
<feature type="domain" description="AMP-dependent synthetase/ligase" evidence="1">
    <location>
        <begin position="38"/>
        <end position="409"/>
    </location>
</feature>
<gene>
    <name evidence="3" type="ORF">B0H17DRAFT_934842</name>
</gene>
<dbReference type="AlphaFoldDB" id="A0AAD7GHU4"/>
<keyword evidence="4" id="KW-1185">Reference proteome</keyword>
<name>A0AAD7GHU4_MYCRO</name>
<feature type="domain" description="AMP-binding enzyme C-terminal" evidence="2">
    <location>
        <begin position="459"/>
        <end position="546"/>
    </location>
</feature>
<dbReference type="GO" id="GO:0016405">
    <property type="term" value="F:CoA-ligase activity"/>
    <property type="evidence" value="ECO:0007669"/>
    <property type="project" value="TreeGrafter"/>
</dbReference>